<reference evidence="2 3" key="1">
    <citation type="journal article" date="2011" name="J. Bacteriol.">
        <title>Complete genome sequence of seawater bacterium Glaciecola nitratireducens FR1064T.</title>
        <authorList>
            <person name="Bian F."/>
            <person name="Qin Q.L."/>
            <person name="Xie B.B."/>
            <person name="Shu Y.L."/>
            <person name="Zhang X.Y."/>
            <person name="Yu Y."/>
            <person name="Chen B."/>
            <person name="Chen X.L."/>
            <person name="Zhou B.C."/>
            <person name="Zhang Y.Z."/>
        </authorList>
    </citation>
    <scope>NUCLEOTIDE SEQUENCE [LARGE SCALE GENOMIC DNA]</scope>
    <source>
        <strain evidence="3">JCM 12485 / KCTC 12276 / FR1064</strain>
    </source>
</reference>
<evidence type="ECO:0000256" key="1">
    <source>
        <dbReference type="SAM" id="Phobius"/>
    </source>
</evidence>
<sequence length="145" mass="16884">MKNRLKNVMLPLANSNDTRAMRSFALTMSIAFPFVFTLLLPWLFNHAVAYWPLAVSSVLMSLYAVYPKGIYYPYYVWMIIASVLGWFNTRLILGLVFYIVITPIGLIMKALGKLQYKKQVNNQSNWVKQTHTDARKDKKRLEEPF</sequence>
<feature type="transmembrane region" description="Helical" evidence="1">
    <location>
        <begin position="48"/>
        <end position="65"/>
    </location>
</feature>
<dbReference type="OrthoDB" id="9790341at2"/>
<keyword evidence="1" id="KW-0472">Membrane</keyword>
<evidence type="ECO:0000313" key="2">
    <source>
        <dbReference type="EMBL" id="AEP30126.1"/>
    </source>
</evidence>
<dbReference type="AlphaFoldDB" id="G4QLM0"/>
<keyword evidence="1" id="KW-1133">Transmembrane helix</keyword>
<keyword evidence="1" id="KW-0812">Transmembrane</keyword>
<dbReference type="Pfam" id="PF19588">
    <property type="entry name" value="SxtJ"/>
    <property type="match status" value="1"/>
</dbReference>
<evidence type="ECO:0008006" key="4">
    <source>
        <dbReference type="Google" id="ProtNLM"/>
    </source>
</evidence>
<gene>
    <name evidence="2" type="ordered locus">GNIT_2017</name>
</gene>
<accession>G4QLM0</accession>
<evidence type="ECO:0000313" key="3">
    <source>
        <dbReference type="Proteomes" id="UP000009282"/>
    </source>
</evidence>
<dbReference type="HOGENOM" id="CLU_127055_0_0_6"/>
<dbReference type="eggNOG" id="ENOG5033122">
    <property type="taxonomic scope" value="Bacteria"/>
</dbReference>
<dbReference type="STRING" id="1085623.GNIT_2017"/>
<keyword evidence="3" id="KW-1185">Reference proteome</keyword>
<dbReference type="RefSeq" id="WP_014109000.1">
    <property type="nucleotide sequence ID" value="NC_016041.1"/>
</dbReference>
<feature type="transmembrane region" description="Helical" evidence="1">
    <location>
        <begin position="21"/>
        <end position="42"/>
    </location>
</feature>
<dbReference type="EMBL" id="CP003060">
    <property type="protein sequence ID" value="AEP30126.1"/>
    <property type="molecule type" value="Genomic_DNA"/>
</dbReference>
<feature type="transmembrane region" description="Helical" evidence="1">
    <location>
        <begin position="72"/>
        <end position="89"/>
    </location>
</feature>
<proteinExistence type="predicted"/>
<organism evidence="2 3">
    <name type="scientific">Glaciecola nitratireducens (strain JCM 12485 / KCTC 12276 / FR1064)</name>
    <dbReference type="NCBI Taxonomy" id="1085623"/>
    <lineage>
        <taxon>Bacteria</taxon>
        <taxon>Pseudomonadati</taxon>
        <taxon>Pseudomonadota</taxon>
        <taxon>Gammaproteobacteria</taxon>
        <taxon>Alteromonadales</taxon>
        <taxon>Alteromonadaceae</taxon>
        <taxon>Brumicola</taxon>
    </lineage>
</organism>
<protein>
    <recommendedName>
        <fullName evidence="4">SxtJ</fullName>
    </recommendedName>
</protein>
<dbReference type="InterPro" id="IPR045781">
    <property type="entry name" value="SxtJ"/>
</dbReference>
<name>G4QLM0_GLANF</name>
<feature type="transmembrane region" description="Helical" evidence="1">
    <location>
        <begin position="95"/>
        <end position="112"/>
    </location>
</feature>
<dbReference type="KEGG" id="gni:GNIT_2017"/>
<dbReference type="Proteomes" id="UP000009282">
    <property type="component" value="Chromosome"/>
</dbReference>